<evidence type="ECO:0008006" key="4">
    <source>
        <dbReference type="Google" id="ProtNLM"/>
    </source>
</evidence>
<reference evidence="2" key="1">
    <citation type="submission" date="2023-09" db="EMBL/GenBank/DDBJ databases">
        <title>30 novel species of actinomycetes from the DSMZ collection.</title>
        <authorList>
            <person name="Nouioui I."/>
        </authorList>
    </citation>
    <scope>NUCLEOTIDE SEQUENCE</scope>
    <source>
        <strain evidence="2">DSM 115977</strain>
    </source>
</reference>
<gene>
    <name evidence="2" type="ORF">RM555_07440</name>
</gene>
<keyword evidence="3" id="KW-1185">Reference proteome</keyword>
<accession>A0ABU2WU09</accession>
<keyword evidence="1" id="KW-0812">Transmembrane</keyword>
<dbReference type="RefSeq" id="WP_311411007.1">
    <property type="nucleotide sequence ID" value="NZ_JAVRFL010000006.1"/>
</dbReference>
<evidence type="ECO:0000313" key="2">
    <source>
        <dbReference type="EMBL" id="MDT0528821.1"/>
    </source>
</evidence>
<dbReference type="EMBL" id="JAVRFL010000006">
    <property type="protein sequence ID" value="MDT0528821.1"/>
    <property type="molecule type" value="Genomic_DNA"/>
</dbReference>
<feature type="transmembrane region" description="Helical" evidence="1">
    <location>
        <begin position="23"/>
        <end position="45"/>
    </location>
</feature>
<proteinExistence type="predicted"/>
<organism evidence="2 3">
    <name type="scientific">Micromonospora reichwaldensis</name>
    <dbReference type="NCBI Taxonomy" id="3075516"/>
    <lineage>
        <taxon>Bacteria</taxon>
        <taxon>Bacillati</taxon>
        <taxon>Actinomycetota</taxon>
        <taxon>Actinomycetes</taxon>
        <taxon>Micromonosporales</taxon>
        <taxon>Micromonosporaceae</taxon>
        <taxon>Micromonospora</taxon>
    </lineage>
</organism>
<protein>
    <recommendedName>
        <fullName evidence="4">PH domain-containing protein</fullName>
    </recommendedName>
</protein>
<name>A0ABU2WU09_9ACTN</name>
<keyword evidence="1" id="KW-1133">Transmembrane helix</keyword>
<evidence type="ECO:0000256" key="1">
    <source>
        <dbReference type="SAM" id="Phobius"/>
    </source>
</evidence>
<keyword evidence="1" id="KW-0472">Membrane</keyword>
<sequence length="99" mass="10925">MSTAAGVVGAVAGVMQWLTSAGAWAVVAVGLAGLAAACWALGWLWMQRRPALATVVVMISEQLRTNQSFCVRTTEKRWAWLTVKRYEPRQTLTFDVIVW</sequence>
<dbReference type="Proteomes" id="UP001180973">
    <property type="component" value="Unassembled WGS sequence"/>
</dbReference>
<evidence type="ECO:0000313" key="3">
    <source>
        <dbReference type="Proteomes" id="UP001180973"/>
    </source>
</evidence>
<comment type="caution">
    <text evidence="2">The sequence shown here is derived from an EMBL/GenBank/DDBJ whole genome shotgun (WGS) entry which is preliminary data.</text>
</comment>